<feature type="compositionally biased region" description="Polar residues" evidence="1">
    <location>
        <begin position="232"/>
        <end position="242"/>
    </location>
</feature>
<gene>
    <name evidence="2" type="ORF">MCHLO_01582</name>
</gene>
<accession>A0ABQ0KYN9</accession>
<feature type="compositionally biased region" description="Polar residues" evidence="1">
    <location>
        <begin position="21"/>
        <end position="34"/>
    </location>
</feature>
<sequence>MPRSLSRFRPSIATCSPRYGASNNPTATFANNQRGKAPCPLAPCPAERPPPTLAAQPPPPPAQAAPDREGEPELPSSAHAPSKVSRRRAKGSARVQPRAKRDVFAPSTTQGARPCPPRRRNDPSKTCSSGATRTHSSFACRSTRSTGPASARSDADTSIVGRYHRALPLTTNGSRSSSSPPQPRYARPAHKVGGRQTQAPHPTVPPHSTGAKRHPPRCQAAQPPRPKALDNANASPERQSTLAGGNARQQGGAGYREEVRLRCRGSCLLDEEMYKQGEGRRRFFRSSSLRKSATRPGDISKASKNAQAHAKW</sequence>
<feature type="compositionally biased region" description="Polar residues" evidence="1">
    <location>
        <begin position="124"/>
        <end position="148"/>
    </location>
</feature>
<dbReference type="EMBL" id="DF839474">
    <property type="protein sequence ID" value="GAT43923.1"/>
    <property type="molecule type" value="Genomic_DNA"/>
</dbReference>
<feature type="compositionally biased region" description="Pro residues" evidence="1">
    <location>
        <begin position="40"/>
        <end position="63"/>
    </location>
</feature>
<evidence type="ECO:0000313" key="3">
    <source>
        <dbReference type="Proteomes" id="UP000815677"/>
    </source>
</evidence>
<keyword evidence="3" id="KW-1185">Reference proteome</keyword>
<proteinExistence type="predicted"/>
<name>A0ABQ0KYN9_MYCCL</name>
<organism evidence="2 3">
    <name type="scientific">Mycena chlorophos</name>
    <name type="common">Agaric fungus</name>
    <name type="synonym">Agaricus chlorophos</name>
    <dbReference type="NCBI Taxonomy" id="658473"/>
    <lineage>
        <taxon>Eukaryota</taxon>
        <taxon>Fungi</taxon>
        <taxon>Dikarya</taxon>
        <taxon>Basidiomycota</taxon>
        <taxon>Agaricomycotina</taxon>
        <taxon>Agaricomycetes</taxon>
        <taxon>Agaricomycetidae</taxon>
        <taxon>Agaricales</taxon>
        <taxon>Marasmiineae</taxon>
        <taxon>Mycenaceae</taxon>
        <taxon>Mycena</taxon>
    </lineage>
</organism>
<dbReference type="Proteomes" id="UP000815677">
    <property type="component" value="Unassembled WGS sequence"/>
</dbReference>
<protein>
    <submittedName>
        <fullName evidence="2">Uncharacterized protein</fullName>
    </submittedName>
</protein>
<feature type="region of interest" description="Disordered" evidence="1">
    <location>
        <begin position="1"/>
        <end position="257"/>
    </location>
</feature>
<evidence type="ECO:0000313" key="2">
    <source>
        <dbReference type="EMBL" id="GAT43923.1"/>
    </source>
</evidence>
<evidence type="ECO:0000256" key="1">
    <source>
        <dbReference type="SAM" id="MobiDB-lite"/>
    </source>
</evidence>
<reference evidence="2" key="1">
    <citation type="submission" date="2014-09" db="EMBL/GenBank/DDBJ databases">
        <title>Genome sequence of the luminous mushroom Mycena chlorophos for searching fungal bioluminescence genes.</title>
        <authorList>
            <person name="Tanaka Y."/>
            <person name="Kasuga D."/>
            <person name="Oba Y."/>
            <person name="Hase S."/>
            <person name="Sato K."/>
            <person name="Oba Y."/>
            <person name="Sakakibara Y."/>
        </authorList>
    </citation>
    <scope>NUCLEOTIDE SEQUENCE</scope>
</reference>
<feature type="region of interest" description="Disordered" evidence="1">
    <location>
        <begin position="279"/>
        <end position="312"/>
    </location>
</feature>